<dbReference type="GO" id="GO:0140097">
    <property type="term" value="F:catalytic activity, acting on DNA"/>
    <property type="evidence" value="ECO:0007669"/>
    <property type="project" value="UniProtKB-ARBA"/>
</dbReference>
<dbReference type="Proteomes" id="UP001304970">
    <property type="component" value="Chromosome"/>
</dbReference>
<evidence type="ECO:0000259" key="10">
    <source>
        <dbReference type="PROSITE" id="PS51194"/>
    </source>
</evidence>
<feature type="short sequence motif" description="Q motif" evidence="6">
    <location>
        <begin position="23"/>
        <end position="51"/>
    </location>
</feature>
<dbReference type="InterPro" id="IPR014014">
    <property type="entry name" value="RNA_helicase_DEAD_Q_motif"/>
</dbReference>
<keyword evidence="4 7" id="KW-0347">Helicase</keyword>
<evidence type="ECO:0000256" key="4">
    <source>
        <dbReference type="ARBA" id="ARBA00022806"/>
    </source>
</evidence>
<evidence type="ECO:0000256" key="2">
    <source>
        <dbReference type="ARBA" id="ARBA00022741"/>
    </source>
</evidence>
<evidence type="ECO:0000256" key="6">
    <source>
        <dbReference type="PROSITE-ProRule" id="PRU00552"/>
    </source>
</evidence>
<comment type="similarity">
    <text evidence="7">Belongs to the DEAD box helicase family.</text>
</comment>
<evidence type="ECO:0000259" key="11">
    <source>
        <dbReference type="PROSITE" id="PS51195"/>
    </source>
</evidence>
<dbReference type="SMART" id="SM00487">
    <property type="entry name" value="DEXDc"/>
    <property type="match status" value="1"/>
</dbReference>
<feature type="compositionally biased region" description="Basic and acidic residues" evidence="8">
    <location>
        <begin position="491"/>
        <end position="543"/>
    </location>
</feature>
<accession>A0AA96V675</accession>
<dbReference type="InterPro" id="IPR027417">
    <property type="entry name" value="P-loop_NTPase"/>
</dbReference>
<dbReference type="PANTHER" id="PTHR47963">
    <property type="entry name" value="DEAD-BOX ATP-DEPENDENT RNA HELICASE 47, MITOCHONDRIAL"/>
    <property type="match status" value="1"/>
</dbReference>
<feature type="compositionally biased region" description="Low complexity" evidence="8">
    <location>
        <begin position="1"/>
        <end position="15"/>
    </location>
</feature>
<dbReference type="SMART" id="SM00490">
    <property type="entry name" value="HELICc"/>
    <property type="match status" value="1"/>
</dbReference>
<feature type="compositionally biased region" description="Basic and acidic residues" evidence="8">
    <location>
        <begin position="552"/>
        <end position="576"/>
    </location>
</feature>
<feature type="domain" description="Helicase C-terminal" evidence="10">
    <location>
        <begin position="248"/>
        <end position="404"/>
    </location>
</feature>
<name>A0AA96V675_9EURY</name>
<feature type="compositionally biased region" description="Basic and acidic residues" evidence="8">
    <location>
        <begin position="596"/>
        <end position="605"/>
    </location>
</feature>
<dbReference type="InterPro" id="IPR011545">
    <property type="entry name" value="DEAD/DEAH_box_helicase_dom"/>
</dbReference>
<gene>
    <name evidence="12" type="primary">cshA</name>
    <name evidence="12" type="ORF">MsAm2_04530</name>
</gene>
<dbReference type="CDD" id="cd18787">
    <property type="entry name" value="SF2_C_DEAD"/>
    <property type="match status" value="1"/>
</dbReference>
<dbReference type="PROSITE" id="PS51195">
    <property type="entry name" value="Q_MOTIF"/>
    <property type="match status" value="1"/>
</dbReference>
<dbReference type="InterPro" id="IPR050547">
    <property type="entry name" value="DEAD_box_RNA_helicases"/>
</dbReference>
<keyword evidence="5 7" id="KW-0067">ATP-binding</keyword>
<dbReference type="InterPro" id="IPR000629">
    <property type="entry name" value="RNA-helicase_DEAD-box_CS"/>
</dbReference>
<dbReference type="RefSeq" id="WP_338098202.1">
    <property type="nucleotide sequence ID" value="NZ_CP131061.1"/>
</dbReference>
<evidence type="ECO:0000256" key="7">
    <source>
        <dbReference type="RuleBase" id="RU000492"/>
    </source>
</evidence>
<dbReference type="PROSITE" id="PS51192">
    <property type="entry name" value="HELICASE_ATP_BIND_1"/>
    <property type="match status" value="1"/>
</dbReference>
<evidence type="ECO:0000256" key="3">
    <source>
        <dbReference type="ARBA" id="ARBA00022801"/>
    </source>
</evidence>
<dbReference type="GeneID" id="89227857"/>
<dbReference type="AlphaFoldDB" id="A0AA96V675"/>
<dbReference type="Gene3D" id="3.40.50.300">
    <property type="entry name" value="P-loop containing nucleotide triphosphate hydrolases"/>
    <property type="match status" value="2"/>
</dbReference>
<dbReference type="PROSITE" id="PS51194">
    <property type="entry name" value="HELICASE_CTER"/>
    <property type="match status" value="1"/>
</dbReference>
<proteinExistence type="inferred from homology"/>
<dbReference type="GO" id="GO:0016787">
    <property type="term" value="F:hydrolase activity"/>
    <property type="evidence" value="ECO:0007669"/>
    <property type="project" value="UniProtKB-KW"/>
</dbReference>
<keyword evidence="13" id="KW-1185">Reference proteome</keyword>
<dbReference type="Pfam" id="PF00270">
    <property type="entry name" value="DEAD"/>
    <property type="match status" value="1"/>
</dbReference>
<feature type="region of interest" description="Disordered" evidence="8">
    <location>
        <begin position="1"/>
        <end position="20"/>
    </location>
</feature>
<dbReference type="GO" id="GO:0003724">
    <property type="term" value="F:RNA helicase activity"/>
    <property type="evidence" value="ECO:0007669"/>
    <property type="project" value="UniProtKB-EC"/>
</dbReference>
<reference evidence="12 13" key="1">
    <citation type="submission" date="2023-07" db="EMBL/GenBank/DDBJ databases">
        <title>Closed genome sequence of Methanosarcinaceae archaeon Am2.</title>
        <authorList>
            <person name="Poehlein A."/>
            <person name="Protasov E."/>
            <person name="Platt K."/>
            <person name="Reeh H."/>
            <person name="Daniel R."/>
            <person name="Brune A."/>
        </authorList>
    </citation>
    <scope>NUCLEOTIDE SEQUENCE [LARGE SCALE GENOMIC DNA]</scope>
    <source>
        <strain evidence="12 13">Am2</strain>
    </source>
</reference>
<dbReference type="InterPro" id="IPR014001">
    <property type="entry name" value="Helicase_ATP-bd"/>
</dbReference>
<evidence type="ECO:0000313" key="13">
    <source>
        <dbReference type="Proteomes" id="UP001304970"/>
    </source>
</evidence>
<keyword evidence="3 7" id="KW-0378">Hydrolase</keyword>
<dbReference type="PROSITE" id="PS00039">
    <property type="entry name" value="DEAD_ATP_HELICASE"/>
    <property type="match status" value="1"/>
</dbReference>
<dbReference type="PANTHER" id="PTHR47963:SF8">
    <property type="entry name" value="ATP-DEPENDENT RNA HELICASE DEAD"/>
    <property type="match status" value="1"/>
</dbReference>
<dbReference type="EC" id="3.6.4.13" evidence="1"/>
<keyword evidence="2 7" id="KW-0547">Nucleotide-binding</keyword>
<evidence type="ECO:0000259" key="9">
    <source>
        <dbReference type="PROSITE" id="PS51192"/>
    </source>
</evidence>
<evidence type="ECO:0000313" key="12">
    <source>
        <dbReference type="EMBL" id="WNY26681.1"/>
    </source>
</evidence>
<feature type="domain" description="Helicase ATP-binding" evidence="9">
    <location>
        <begin position="55"/>
        <end position="225"/>
    </location>
</feature>
<evidence type="ECO:0000256" key="8">
    <source>
        <dbReference type="SAM" id="MobiDB-lite"/>
    </source>
</evidence>
<feature type="domain" description="DEAD-box RNA helicase Q" evidence="11">
    <location>
        <begin position="23"/>
        <end position="51"/>
    </location>
</feature>
<dbReference type="GO" id="GO:0005524">
    <property type="term" value="F:ATP binding"/>
    <property type="evidence" value="ECO:0007669"/>
    <property type="project" value="UniProtKB-KW"/>
</dbReference>
<dbReference type="EMBL" id="CP131061">
    <property type="protein sequence ID" value="WNY26681.1"/>
    <property type="molecule type" value="Genomic_DNA"/>
</dbReference>
<dbReference type="InterPro" id="IPR044742">
    <property type="entry name" value="DEAD/DEAH_RhlB"/>
</dbReference>
<dbReference type="Pfam" id="PF00271">
    <property type="entry name" value="Helicase_C"/>
    <property type="match status" value="1"/>
</dbReference>
<organism evidence="12 13">
    <name type="scientific">Methanolapillus ohkumae</name>
    <dbReference type="NCBI Taxonomy" id="3028298"/>
    <lineage>
        <taxon>Archaea</taxon>
        <taxon>Methanobacteriati</taxon>
        <taxon>Methanobacteriota</taxon>
        <taxon>Stenosarchaea group</taxon>
        <taxon>Methanomicrobia</taxon>
        <taxon>Methanosarcinales</taxon>
        <taxon>Methanosarcinaceae</taxon>
        <taxon>Methanolapillus</taxon>
    </lineage>
</organism>
<dbReference type="GO" id="GO:0003723">
    <property type="term" value="F:RNA binding"/>
    <property type="evidence" value="ECO:0007669"/>
    <property type="project" value="TreeGrafter"/>
</dbReference>
<feature type="region of interest" description="Disordered" evidence="8">
    <location>
        <begin position="473"/>
        <end position="612"/>
    </location>
</feature>
<sequence length="612" mass="68598">MTKQTQTQAQTPTSTKDFQMTPTTFQDLGISDNIIQALRLKGYEHPTPIQIKTIPLFLTGEANIIGQAQTGTGKTAAFGVPIIQNITQKTGRVQAIILTPTRELALQVCEEMETFGGIRNLSIIPVFGGQPITVQLRELSAGADIVVGTPGRVIDLIHRKRLDISHLSYFVLDEADEMLNMGFIDDIKEIIQHTNDDKRMLCFSATMPKQILGIAKKYMGDYEMVAVEKVKDGELTEQLSIDVPPALKFEALCRVIDSDPDFYGLVFCARKDTSDEVVNRLEERGYDADVIHGDILQEQRQRIMERFRKQKLKILVATDVAARGIDVNELTHVVNYDIPQDPESYTHRIGRTGRAGKTGIAVTLLTPADFRKFAFIKKIAGFDVRRVELPNAEQVAEINREKLKNDLTLLIDSDFVETTDADPFLEFGQMLTESGRSSQEIVACLLKQAYENRILPRNDDKYLDEMFAQIHKKRRDSEEEPKKRGRGSSYADKDSKDSGRGRRSERGSSTERGGRADGKSEKRPGREGNAEKRPSRDKKESGYKKPYSSAKTEGKEERRGYVYKKDDASDDDFKMDKKSKRGSAGKGSSSGSNKEYATKRIENKKAAAGGKY</sequence>
<evidence type="ECO:0000256" key="5">
    <source>
        <dbReference type="ARBA" id="ARBA00022840"/>
    </source>
</evidence>
<dbReference type="InterPro" id="IPR001650">
    <property type="entry name" value="Helicase_C-like"/>
</dbReference>
<dbReference type="SUPFAM" id="SSF52540">
    <property type="entry name" value="P-loop containing nucleoside triphosphate hydrolases"/>
    <property type="match status" value="1"/>
</dbReference>
<protein>
    <recommendedName>
        <fullName evidence="1">RNA helicase</fullName>
        <ecNumber evidence="1">3.6.4.13</ecNumber>
    </recommendedName>
</protein>
<evidence type="ECO:0000256" key="1">
    <source>
        <dbReference type="ARBA" id="ARBA00012552"/>
    </source>
</evidence>
<dbReference type="CDD" id="cd00268">
    <property type="entry name" value="DEADc"/>
    <property type="match status" value="1"/>
</dbReference>